<dbReference type="AlphaFoldDB" id="A0A1Q6FCM7"/>
<evidence type="ECO:0000313" key="1">
    <source>
        <dbReference type="EMBL" id="OKY96601.1"/>
    </source>
</evidence>
<sequence length="309" mass="34780">MKNFLSLLCIFSLCVGCDKAYDLNKIESGDVTIGNDQSEWIMPLAQITVGMDELQDGSADIRAIFDEVDIWLPTTLPGNAEWVDIVRLSSDGTYLDGMLEALIDEMLVPGSKKMDEVVDLIWSNEGYRERFTALIPADSEELFKAEFKKFFGEDNEAGEALRDTMGELAREFLSQIKINTITYNATLDVDDDLIDMLADNLDPEGTVDPVNTLDLYGEVRSSLPVSFEVAADFSETNVAIAPFLVEPDEENDIAPVRLYKDDIRSLFSFFELNVDFMPQKYYPRIGFSDSQSIRMMLHLKKRGGLNLNL</sequence>
<dbReference type="RefSeq" id="WP_195272221.1">
    <property type="nucleotide sequence ID" value="NZ_CATXSK010000004.1"/>
</dbReference>
<proteinExistence type="predicted"/>
<name>A0A1Q6FCM7_9BACT</name>
<protein>
    <submittedName>
        <fullName evidence="1">Uncharacterized protein</fullName>
    </submittedName>
</protein>
<dbReference type="Proteomes" id="UP000187417">
    <property type="component" value="Unassembled WGS sequence"/>
</dbReference>
<organism evidence="1 2">
    <name type="scientific">Alistipes putredinis</name>
    <dbReference type="NCBI Taxonomy" id="28117"/>
    <lineage>
        <taxon>Bacteria</taxon>
        <taxon>Pseudomonadati</taxon>
        <taxon>Bacteroidota</taxon>
        <taxon>Bacteroidia</taxon>
        <taxon>Bacteroidales</taxon>
        <taxon>Rikenellaceae</taxon>
        <taxon>Alistipes</taxon>
    </lineage>
</organism>
<accession>A0A1Q6FCM7</accession>
<dbReference type="STRING" id="28117.BHV66_00580"/>
<evidence type="ECO:0000313" key="2">
    <source>
        <dbReference type="Proteomes" id="UP000187417"/>
    </source>
</evidence>
<gene>
    <name evidence="1" type="ORF">BHV66_00580</name>
</gene>
<comment type="caution">
    <text evidence="1">The sequence shown here is derived from an EMBL/GenBank/DDBJ whole genome shotgun (WGS) entry which is preliminary data.</text>
</comment>
<reference evidence="1 2" key="1">
    <citation type="journal article" date="2016" name="Nat. Biotechnol.">
        <title>Measurement of bacterial replication rates in microbial communities.</title>
        <authorList>
            <person name="Brown C.T."/>
            <person name="Olm M.R."/>
            <person name="Thomas B.C."/>
            <person name="Banfield J.F."/>
        </authorList>
    </citation>
    <scope>NUCLEOTIDE SEQUENCE [LARGE SCALE GENOMIC DNA]</scope>
    <source>
        <strain evidence="1">CAG:67_53_122</strain>
    </source>
</reference>
<dbReference type="EMBL" id="MNQH01000001">
    <property type="protein sequence ID" value="OKY96601.1"/>
    <property type="molecule type" value="Genomic_DNA"/>
</dbReference>